<organism evidence="1 2">
    <name type="scientific">Hyalomma asiaticum</name>
    <name type="common">Tick</name>
    <dbReference type="NCBI Taxonomy" id="266040"/>
    <lineage>
        <taxon>Eukaryota</taxon>
        <taxon>Metazoa</taxon>
        <taxon>Ecdysozoa</taxon>
        <taxon>Arthropoda</taxon>
        <taxon>Chelicerata</taxon>
        <taxon>Arachnida</taxon>
        <taxon>Acari</taxon>
        <taxon>Parasitiformes</taxon>
        <taxon>Ixodida</taxon>
        <taxon>Ixodoidea</taxon>
        <taxon>Ixodidae</taxon>
        <taxon>Hyalomminae</taxon>
        <taxon>Hyalomma</taxon>
    </lineage>
</organism>
<keyword evidence="2" id="KW-1185">Reference proteome</keyword>
<evidence type="ECO:0000313" key="1">
    <source>
        <dbReference type="EMBL" id="KAH6943294.1"/>
    </source>
</evidence>
<evidence type="ECO:0000313" key="2">
    <source>
        <dbReference type="Proteomes" id="UP000821845"/>
    </source>
</evidence>
<sequence length="114" mass="12769">MSHLSNLFDQMVEAELEMKDRLLNNIAQFTAELQKLFAELGVASPEVYKNFLFGHAVELFTVLHRARPSAVGSFTSSFPWDYAAGCRMVAPATRSFMDGQFQILLFFEASATVP</sequence>
<comment type="caution">
    <text evidence="1">The sequence shown here is derived from an EMBL/GenBank/DDBJ whole genome shotgun (WGS) entry which is preliminary data.</text>
</comment>
<reference evidence="1" key="1">
    <citation type="submission" date="2020-05" db="EMBL/GenBank/DDBJ databases">
        <title>Large-scale comparative analyses of tick genomes elucidate their genetic diversity and vector capacities.</title>
        <authorList>
            <person name="Jia N."/>
            <person name="Wang J."/>
            <person name="Shi W."/>
            <person name="Du L."/>
            <person name="Sun Y."/>
            <person name="Zhan W."/>
            <person name="Jiang J."/>
            <person name="Wang Q."/>
            <person name="Zhang B."/>
            <person name="Ji P."/>
            <person name="Sakyi L.B."/>
            <person name="Cui X."/>
            <person name="Yuan T."/>
            <person name="Jiang B."/>
            <person name="Yang W."/>
            <person name="Lam T.T.-Y."/>
            <person name="Chang Q."/>
            <person name="Ding S."/>
            <person name="Wang X."/>
            <person name="Zhu J."/>
            <person name="Ruan X."/>
            <person name="Zhao L."/>
            <person name="Wei J."/>
            <person name="Que T."/>
            <person name="Du C."/>
            <person name="Cheng J."/>
            <person name="Dai P."/>
            <person name="Han X."/>
            <person name="Huang E."/>
            <person name="Gao Y."/>
            <person name="Liu J."/>
            <person name="Shao H."/>
            <person name="Ye R."/>
            <person name="Li L."/>
            <person name="Wei W."/>
            <person name="Wang X."/>
            <person name="Wang C."/>
            <person name="Yang T."/>
            <person name="Huo Q."/>
            <person name="Li W."/>
            <person name="Guo W."/>
            <person name="Chen H."/>
            <person name="Zhou L."/>
            <person name="Ni X."/>
            <person name="Tian J."/>
            <person name="Zhou Y."/>
            <person name="Sheng Y."/>
            <person name="Liu T."/>
            <person name="Pan Y."/>
            <person name="Xia L."/>
            <person name="Li J."/>
            <person name="Zhao F."/>
            <person name="Cao W."/>
        </authorList>
    </citation>
    <scope>NUCLEOTIDE SEQUENCE</scope>
    <source>
        <strain evidence="1">Hyas-2018</strain>
    </source>
</reference>
<accession>A0ACB7TBA5</accession>
<dbReference type="Proteomes" id="UP000821845">
    <property type="component" value="Chromosome 10"/>
</dbReference>
<protein>
    <submittedName>
        <fullName evidence="1">Uncharacterized protein</fullName>
    </submittedName>
</protein>
<gene>
    <name evidence="1" type="ORF">HPB50_018742</name>
</gene>
<name>A0ACB7TBA5_HYAAI</name>
<dbReference type="EMBL" id="CM023490">
    <property type="protein sequence ID" value="KAH6943294.1"/>
    <property type="molecule type" value="Genomic_DNA"/>
</dbReference>
<proteinExistence type="predicted"/>